<dbReference type="InterPro" id="IPR006047">
    <property type="entry name" value="GH13_cat_dom"/>
</dbReference>
<evidence type="ECO:0000256" key="10">
    <source>
        <dbReference type="PIRSR" id="PIRSR000463-1"/>
    </source>
</evidence>
<reference evidence="12 13" key="1">
    <citation type="submission" date="2019-01" db="EMBL/GenBank/DDBJ databases">
        <title>A draft genome assembly of the solar-powered sea slug Elysia chlorotica.</title>
        <authorList>
            <person name="Cai H."/>
            <person name="Li Q."/>
            <person name="Fang X."/>
            <person name="Li J."/>
            <person name="Curtis N.E."/>
            <person name="Altenburger A."/>
            <person name="Shibata T."/>
            <person name="Feng M."/>
            <person name="Maeda T."/>
            <person name="Schwartz J.A."/>
            <person name="Shigenobu S."/>
            <person name="Lundholm N."/>
            <person name="Nishiyama T."/>
            <person name="Yang H."/>
            <person name="Hasebe M."/>
            <person name="Li S."/>
            <person name="Pierce S.K."/>
            <person name="Wang J."/>
        </authorList>
    </citation>
    <scope>NUCLEOTIDE SEQUENCE [LARGE SCALE GENOMIC DNA]</scope>
    <source>
        <strain evidence="12">EC2010</strain>
        <tissue evidence="12">Whole organism of an adult</tissue>
    </source>
</reference>
<dbReference type="AlphaFoldDB" id="A0A3S1AQ18"/>
<dbReference type="Gene3D" id="2.60.40.10">
    <property type="entry name" value="Immunoglobulins"/>
    <property type="match status" value="1"/>
</dbReference>
<comment type="caution">
    <text evidence="12">The sequence shown here is derived from an EMBL/GenBank/DDBJ whole genome shotgun (WGS) entry which is preliminary data.</text>
</comment>
<dbReference type="STRING" id="188477.A0A3S1AQ18"/>
<dbReference type="InterPro" id="IPR004193">
    <property type="entry name" value="Glyco_hydro_13_N"/>
</dbReference>
<dbReference type="Pfam" id="PF02806">
    <property type="entry name" value="Alpha-amylase_C"/>
    <property type="match status" value="1"/>
</dbReference>
<keyword evidence="13" id="KW-1185">Reference proteome</keyword>
<evidence type="ECO:0000259" key="11">
    <source>
        <dbReference type="SMART" id="SM00642"/>
    </source>
</evidence>
<evidence type="ECO:0000256" key="9">
    <source>
        <dbReference type="ARBA" id="ARBA00023277"/>
    </source>
</evidence>
<evidence type="ECO:0000256" key="7">
    <source>
        <dbReference type="ARBA" id="ARBA00022679"/>
    </source>
</evidence>
<dbReference type="PANTHER" id="PTHR43651">
    <property type="entry name" value="1,4-ALPHA-GLUCAN-BRANCHING ENZYME"/>
    <property type="match status" value="1"/>
</dbReference>
<comment type="catalytic activity">
    <reaction evidence="1">
        <text>Transfers a segment of a (1-&gt;4)-alpha-D-glucan chain to a primary hydroxy group in a similar glucan chain.</text>
        <dbReference type="EC" id="2.4.1.18"/>
    </reaction>
</comment>
<gene>
    <name evidence="12" type="ORF">EGW08_023516</name>
</gene>
<dbReference type="NCBIfam" id="NF008967">
    <property type="entry name" value="PRK12313.1"/>
    <property type="match status" value="1"/>
</dbReference>
<dbReference type="Gene3D" id="3.20.20.80">
    <property type="entry name" value="Glycosidases"/>
    <property type="match status" value="1"/>
</dbReference>
<keyword evidence="8" id="KW-0320">Glycogen biosynthesis</keyword>
<dbReference type="SUPFAM" id="SSF51445">
    <property type="entry name" value="(Trans)glycosidases"/>
    <property type="match status" value="1"/>
</dbReference>
<dbReference type="InterPro" id="IPR013783">
    <property type="entry name" value="Ig-like_fold"/>
</dbReference>
<dbReference type="Proteomes" id="UP000271974">
    <property type="component" value="Unassembled WGS sequence"/>
</dbReference>
<evidence type="ECO:0000256" key="3">
    <source>
        <dbReference type="ARBA" id="ARBA00009000"/>
    </source>
</evidence>
<dbReference type="EMBL" id="RQTK01002063">
    <property type="protein sequence ID" value="RUS68723.1"/>
    <property type="molecule type" value="Genomic_DNA"/>
</dbReference>
<comment type="similarity">
    <text evidence="3">Belongs to the glycosyl hydrolase 13 family. GlgB subfamily.</text>
</comment>
<dbReference type="UniPathway" id="UPA00164"/>
<feature type="active site" description="Nucleophile" evidence="10">
    <location>
        <position position="288"/>
    </location>
</feature>
<evidence type="ECO:0000256" key="2">
    <source>
        <dbReference type="ARBA" id="ARBA00004964"/>
    </source>
</evidence>
<dbReference type="InterPro" id="IPR017853">
    <property type="entry name" value="GH"/>
</dbReference>
<keyword evidence="5" id="KW-0321">Glycogen metabolism</keyword>
<dbReference type="InterPro" id="IPR013780">
    <property type="entry name" value="Glyco_hydro_b"/>
</dbReference>
<dbReference type="NCBIfam" id="TIGR01515">
    <property type="entry name" value="branching_enzym"/>
    <property type="match status" value="1"/>
</dbReference>
<dbReference type="PANTHER" id="PTHR43651:SF3">
    <property type="entry name" value="1,4-ALPHA-GLUCAN-BRANCHING ENZYME"/>
    <property type="match status" value="1"/>
</dbReference>
<dbReference type="GO" id="GO:0004553">
    <property type="term" value="F:hydrolase activity, hydrolyzing O-glycosyl compounds"/>
    <property type="evidence" value="ECO:0007669"/>
    <property type="project" value="InterPro"/>
</dbReference>
<evidence type="ECO:0000256" key="8">
    <source>
        <dbReference type="ARBA" id="ARBA00023056"/>
    </source>
</evidence>
<dbReference type="SUPFAM" id="SSF81296">
    <property type="entry name" value="E set domains"/>
    <property type="match status" value="1"/>
</dbReference>
<dbReference type="GO" id="GO:0005829">
    <property type="term" value="C:cytosol"/>
    <property type="evidence" value="ECO:0007669"/>
    <property type="project" value="TreeGrafter"/>
</dbReference>
<feature type="domain" description="Glycosyl hydrolase family 13 catalytic" evidence="11">
    <location>
        <begin position="132"/>
        <end position="486"/>
    </location>
</feature>
<dbReference type="NCBIfam" id="NF003811">
    <property type="entry name" value="PRK05402.1"/>
    <property type="match status" value="1"/>
</dbReference>
<dbReference type="GO" id="GO:0005978">
    <property type="term" value="P:glycogen biosynthetic process"/>
    <property type="evidence" value="ECO:0007669"/>
    <property type="project" value="UniProtKB-UniPathway"/>
</dbReference>
<evidence type="ECO:0000256" key="4">
    <source>
        <dbReference type="ARBA" id="ARBA00012541"/>
    </source>
</evidence>
<organism evidence="12 13">
    <name type="scientific">Elysia chlorotica</name>
    <name type="common">Eastern emerald elysia</name>
    <name type="synonym">Sea slug</name>
    <dbReference type="NCBI Taxonomy" id="188477"/>
    <lineage>
        <taxon>Eukaryota</taxon>
        <taxon>Metazoa</taxon>
        <taxon>Spiralia</taxon>
        <taxon>Lophotrochozoa</taxon>
        <taxon>Mollusca</taxon>
        <taxon>Gastropoda</taxon>
        <taxon>Heterobranchia</taxon>
        <taxon>Euthyneura</taxon>
        <taxon>Panpulmonata</taxon>
        <taxon>Sacoglossa</taxon>
        <taxon>Placobranchoidea</taxon>
        <taxon>Plakobranchidae</taxon>
        <taxon>Elysia</taxon>
    </lineage>
</organism>
<keyword evidence="6" id="KW-0328">Glycosyltransferase</keyword>
<feature type="non-terminal residue" evidence="12">
    <location>
        <position position="1"/>
    </location>
</feature>
<dbReference type="FunFam" id="3.20.20.80:FF:000003">
    <property type="entry name" value="1,4-alpha-glucan branching enzyme GlgB"/>
    <property type="match status" value="1"/>
</dbReference>
<sequence length="610" mass="70743">YNFMGAHKSHENGTNGIRFTTWAPNASDICVIGDFSFWDVKAENYMQRISTGGLWSVFIPDAKDGDKYKFVVYNINKHSCVYKSDPYGVAAELRPNTASIINIHAKHEWKDSKWMAKRAKTNFYESAINMYELHLASWKTKDGNFMSYDEIADHLVEYIQYMEYTHVEFMPLHEHPLDASWGYQPTGFFAVNSRHGDLAGLKRLIDRLHNANIGVILDWVPGHFCKDSHGLINFDGTACYEYQNETKADNKGWGTYNFDLGRNEVKSFLISNAIYWMQEFHIDGIRVDAVSNILYLNYDREDGQWQPNIYGGHENLEGIGFLKDMNKTIKETCKGAISIAEESSAWPDITTPVEHGGLGFDFKWNMGWMNDTLRYIALDPVHRKYHHHLINFSMAYHYSEKFILSISHDEVVHGKKSLLNKMWGDLWSKYAGLRLYMTYMIGHPGKKLIFMGSEFGQFIEWREFEELQWEVIEKYHAHKETLGFFKKLNDFYRSEPALWEQDYNHEGFRWIDANNADQSILSFVRESKGKKESLIFVCNFTPVVYYDYQIGAPKPGTYKEVFNSDSLEFGGSGQVVDTKIFTTNEHSHGFDQKLSIKIPPMATIILKHVE</sequence>
<evidence type="ECO:0000256" key="5">
    <source>
        <dbReference type="ARBA" id="ARBA00022600"/>
    </source>
</evidence>
<dbReference type="GO" id="GO:0043169">
    <property type="term" value="F:cation binding"/>
    <property type="evidence" value="ECO:0007669"/>
    <property type="project" value="InterPro"/>
</dbReference>
<dbReference type="InterPro" id="IPR006048">
    <property type="entry name" value="A-amylase/branching_C"/>
</dbReference>
<evidence type="ECO:0000256" key="6">
    <source>
        <dbReference type="ARBA" id="ARBA00022676"/>
    </source>
</evidence>
<evidence type="ECO:0000313" key="12">
    <source>
        <dbReference type="EMBL" id="RUS68723.1"/>
    </source>
</evidence>
<dbReference type="InterPro" id="IPR044143">
    <property type="entry name" value="GlgB_N_E_set_prok"/>
</dbReference>
<evidence type="ECO:0000313" key="13">
    <source>
        <dbReference type="Proteomes" id="UP000271974"/>
    </source>
</evidence>
<dbReference type="OrthoDB" id="5590356at2759"/>
<keyword evidence="9" id="KW-0119">Carbohydrate metabolism</keyword>
<dbReference type="Gene3D" id="2.60.40.1180">
    <property type="entry name" value="Golgi alpha-mannosidase II"/>
    <property type="match status" value="1"/>
</dbReference>
<protein>
    <recommendedName>
        <fullName evidence="4">1,4-alpha-glucan branching enzyme</fullName>
        <ecNumber evidence="4">2.4.1.18</ecNumber>
    </recommendedName>
</protein>
<name>A0A3S1AQ18_ELYCH</name>
<proteinExistence type="inferred from homology"/>
<dbReference type="InterPro" id="IPR037439">
    <property type="entry name" value="Branching_enzy"/>
</dbReference>
<dbReference type="EC" id="2.4.1.18" evidence="4"/>
<keyword evidence="7" id="KW-0808">Transferase</keyword>
<dbReference type="Pfam" id="PF00128">
    <property type="entry name" value="Alpha-amylase"/>
    <property type="match status" value="1"/>
</dbReference>
<dbReference type="Pfam" id="PF02922">
    <property type="entry name" value="CBM_48"/>
    <property type="match status" value="1"/>
</dbReference>
<dbReference type="SMART" id="SM00642">
    <property type="entry name" value="Aamy"/>
    <property type="match status" value="1"/>
</dbReference>
<dbReference type="CDD" id="cd11322">
    <property type="entry name" value="AmyAc_Glg_BE"/>
    <property type="match status" value="1"/>
</dbReference>
<dbReference type="SUPFAM" id="SSF51011">
    <property type="entry name" value="Glycosyl hydrolase domain"/>
    <property type="match status" value="1"/>
</dbReference>
<feature type="active site" description="Proton donor" evidence="10">
    <location>
        <position position="341"/>
    </location>
</feature>
<evidence type="ECO:0000256" key="1">
    <source>
        <dbReference type="ARBA" id="ARBA00000826"/>
    </source>
</evidence>
<accession>A0A3S1AQ18</accession>
<dbReference type="FunFam" id="2.60.40.1180:FF:000002">
    <property type="entry name" value="1,4-alpha-glucan branching enzyme GlgB"/>
    <property type="match status" value="1"/>
</dbReference>
<comment type="pathway">
    <text evidence="2">Glycan biosynthesis; glycogen biosynthesis.</text>
</comment>
<dbReference type="PIRSF" id="PIRSF000463">
    <property type="entry name" value="GlgB"/>
    <property type="match status" value="1"/>
</dbReference>
<dbReference type="HAMAP" id="MF_00685">
    <property type="entry name" value="GlgB"/>
    <property type="match status" value="1"/>
</dbReference>
<dbReference type="InterPro" id="IPR014756">
    <property type="entry name" value="Ig_E-set"/>
</dbReference>
<dbReference type="GO" id="GO:0003844">
    <property type="term" value="F:1,4-alpha-glucan branching enzyme activity"/>
    <property type="evidence" value="ECO:0007669"/>
    <property type="project" value="UniProtKB-EC"/>
</dbReference>
<dbReference type="CDD" id="cd02855">
    <property type="entry name" value="E_set_GBE_prok_N"/>
    <property type="match status" value="1"/>
</dbReference>
<dbReference type="InterPro" id="IPR006407">
    <property type="entry name" value="GlgB"/>
</dbReference>